<dbReference type="InterPro" id="IPR016181">
    <property type="entry name" value="Acyl_CoA_acyltransferase"/>
</dbReference>
<dbReference type="EMBL" id="CP036274">
    <property type="protein sequence ID" value="QDU27342.1"/>
    <property type="molecule type" value="Genomic_DNA"/>
</dbReference>
<evidence type="ECO:0000313" key="2">
    <source>
        <dbReference type="EMBL" id="QDU27342.1"/>
    </source>
</evidence>
<dbReference type="Pfam" id="PF13480">
    <property type="entry name" value="Acetyltransf_6"/>
    <property type="match status" value="1"/>
</dbReference>
<dbReference type="RefSeq" id="WP_145088190.1">
    <property type="nucleotide sequence ID" value="NZ_CP036274.1"/>
</dbReference>
<sequence length="382" mass="42818">MTELIPATEPSAVSSATAAPLHVRVSRPNDLTAGELALWSQWQAEQPELQSPYFRPEFTQTVSRVRTDVEIAVLEQAGKTVGFLPFQRGRLNIGKPVGGKLCDFHGCITAAGLVYDPAQILAAAKLATWDFEQVPVTQTCFLPFEVLPPGQERERAPGLELRDGYAGWCETRREQGSQIVSKTMQKVRKLAREQGELTLELQTHSGEVMDQLIAWKSAQYQATGLTDVFSFPWTRALIENLLAAEGAEFGGWMSVLRAGHRIVAITYSLRSRHVAHAWFTAYDRDLAAYSPGLIHFLKLAEAWPQVGVTRFELGKGDERFKWNLATDSQEMIEGTVASRSLATWLRNSWRQTRSWVRESPLAASVKVPARLLKPLRQWLAYR</sequence>
<dbReference type="SUPFAM" id="SSF55729">
    <property type="entry name" value="Acyl-CoA N-acyltransferases (Nat)"/>
    <property type="match status" value="1"/>
</dbReference>
<name>A0A517YB18_9BACT</name>
<reference evidence="2 3" key="1">
    <citation type="submission" date="2019-02" db="EMBL/GenBank/DDBJ databases">
        <title>Deep-cultivation of Planctomycetes and their phenomic and genomic characterization uncovers novel biology.</title>
        <authorList>
            <person name="Wiegand S."/>
            <person name="Jogler M."/>
            <person name="Boedeker C."/>
            <person name="Pinto D."/>
            <person name="Vollmers J."/>
            <person name="Rivas-Marin E."/>
            <person name="Kohn T."/>
            <person name="Peeters S.H."/>
            <person name="Heuer A."/>
            <person name="Rast P."/>
            <person name="Oberbeckmann S."/>
            <person name="Bunk B."/>
            <person name="Jeske O."/>
            <person name="Meyerdierks A."/>
            <person name="Storesund J.E."/>
            <person name="Kallscheuer N."/>
            <person name="Luecker S."/>
            <person name="Lage O.M."/>
            <person name="Pohl T."/>
            <person name="Merkel B.J."/>
            <person name="Hornburger P."/>
            <person name="Mueller R.-W."/>
            <person name="Bruemmer F."/>
            <person name="Labrenz M."/>
            <person name="Spormann A.M."/>
            <person name="Op den Camp H."/>
            <person name="Overmann J."/>
            <person name="Amann R."/>
            <person name="Jetten M.S.M."/>
            <person name="Mascher T."/>
            <person name="Medema M.H."/>
            <person name="Devos D.P."/>
            <person name="Kaster A.-K."/>
            <person name="Ovreas L."/>
            <person name="Rohde M."/>
            <person name="Galperin M.Y."/>
            <person name="Jogler C."/>
        </authorList>
    </citation>
    <scope>NUCLEOTIDE SEQUENCE [LARGE SCALE GENOMIC DNA]</scope>
    <source>
        <strain evidence="2 3">ETA_A8</strain>
    </source>
</reference>
<feature type="domain" description="BioF2-like acetyltransferase" evidence="1">
    <location>
        <begin position="182"/>
        <end position="321"/>
    </location>
</feature>
<accession>A0A517YB18</accession>
<keyword evidence="3" id="KW-1185">Reference proteome</keyword>
<organism evidence="2 3">
    <name type="scientific">Anatilimnocola aggregata</name>
    <dbReference type="NCBI Taxonomy" id="2528021"/>
    <lineage>
        <taxon>Bacteria</taxon>
        <taxon>Pseudomonadati</taxon>
        <taxon>Planctomycetota</taxon>
        <taxon>Planctomycetia</taxon>
        <taxon>Pirellulales</taxon>
        <taxon>Pirellulaceae</taxon>
        <taxon>Anatilimnocola</taxon>
    </lineage>
</organism>
<proteinExistence type="predicted"/>
<gene>
    <name evidence="2" type="ORF">ETAA8_24290</name>
</gene>
<evidence type="ECO:0000313" key="3">
    <source>
        <dbReference type="Proteomes" id="UP000315017"/>
    </source>
</evidence>
<dbReference type="KEGG" id="aagg:ETAA8_24290"/>
<protein>
    <recommendedName>
        <fullName evidence="1">BioF2-like acetyltransferase domain-containing protein</fullName>
    </recommendedName>
</protein>
<dbReference type="InterPro" id="IPR038740">
    <property type="entry name" value="BioF2-like_GNAT_dom"/>
</dbReference>
<dbReference type="Proteomes" id="UP000315017">
    <property type="component" value="Chromosome"/>
</dbReference>
<dbReference type="OrthoDB" id="4700839at2"/>
<dbReference type="AlphaFoldDB" id="A0A517YB18"/>
<evidence type="ECO:0000259" key="1">
    <source>
        <dbReference type="Pfam" id="PF13480"/>
    </source>
</evidence>